<dbReference type="GO" id="GO:0016787">
    <property type="term" value="F:hydrolase activity"/>
    <property type="evidence" value="ECO:0007669"/>
    <property type="project" value="UniProtKB-KW"/>
</dbReference>
<sequence>MAELLGSLRAVCMEILLWGAQQAQLKRGVDIVWGTPGRVKDHIERGNIDFRSLKFRVLDEVDEMLKIGFVDDVEFILGKVEDASLVQTVLFSATLPVWVKHIASKFLKPDKKTADLVGNEKMKASKNVRHIIIGLHFYWPIIICLTFLFHALVLQDLS</sequence>
<dbReference type="InterPro" id="IPR011545">
    <property type="entry name" value="DEAD/DEAH_box_helicase_dom"/>
</dbReference>
<keyword evidence="4" id="KW-0347">Helicase</keyword>
<dbReference type="PANTHER" id="PTHR47963">
    <property type="entry name" value="DEAD-BOX ATP-DEPENDENT RNA HELICASE 47, MITOCHONDRIAL"/>
    <property type="match status" value="1"/>
</dbReference>
<feature type="domain" description="Helicase ATP-binding" evidence="8">
    <location>
        <begin position="1"/>
        <end position="113"/>
    </location>
</feature>
<evidence type="ECO:0000256" key="1">
    <source>
        <dbReference type="ARBA" id="ARBA00012552"/>
    </source>
</evidence>
<evidence type="ECO:0000259" key="8">
    <source>
        <dbReference type="PROSITE" id="PS51192"/>
    </source>
</evidence>
<dbReference type="EMBL" id="GEDG01030606">
    <property type="protein sequence ID" value="JAP11833.1"/>
    <property type="molecule type" value="Transcribed_RNA"/>
</dbReference>
<keyword evidence="3" id="KW-0378">Hydrolase</keyword>
<dbReference type="GO" id="GO:0003724">
    <property type="term" value="F:RNA helicase activity"/>
    <property type="evidence" value="ECO:0007669"/>
    <property type="project" value="UniProtKB-EC"/>
</dbReference>
<evidence type="ECO:0000256" key="5">
    <source>
        <dbReference type="ARBA" id="ARBA00022840"/>
    </source>
</evidence>
<evidence type="ECO:0000256" key="6">
    <source>
        <dbReference type="ARBA" id="ARBA00047984"/>
    </source>
</evidence>
<evidence type="ECO:0000256" key="7">
    <source>
        <dbReference type="SAM" id="Phobius"/>
    </source>
</evidence>
<dbReference type="InterPro" id="IPR027417">
    <property type="entry name" value="P-loop_NTPase"/>
</dbReference>
<evidence type="ECO:0000256" key="2">
    <source>
        <dbReference type="ARBA" id="ARBA00022741"/>
    </source>
</evidence>
<accession>A0A0V0GVN7</accession>
<dbReference type="AlphaFoldDB" id="A0A0V0GVN7"/>
<dbReference type="EC" id="3.6.4.13" evidence="1"/>
<dbReference type="Pfam" id="PF00270">
    <property type="entry name" value="DEAD"/>
    <property type="match status" value="1"/>
</dbReference>
<evidence type="ECO:0000256" key="4">
    <source>
        <dbReference type="ARBA" id="ARBA00022806"/>
    </source>
</evidence>
<proteinExistence type="predicted"/>
<dbReference type="InterPro" id="IPR050547">
    <property type="entry name" value="DEAD_box_RNA_helicases"/>
</dbReference>
<dbReference type="PANTHER" id="PTHR47963:SF8">
    <property type="entry name" value="ATP-DEPENDENT RNA HELICASE DEAD"/>
    <property type="match status" value="1"/>
</dbReference>
<dbReference type="SUPFAM" id="SSF52540">
    <property type="entry name" value="P-loop containing nucleoside triphosphate hydrolases"/>
    <property type="match status" value="1"/>
</dbReference>
<evidence type="ECO:0000256" key="3">
    <source>
        <dbReference type="ARBA" id="ARBA00022801"/>
    </source>
</evidence>
<keyword evidence="7" id="KW-0812">Transmembrane</keyword>
<dbReference type="GO" id="GO:0003723">
    <property type="term" value="F:RNA binding"/>
    <property type="evidence" value="ECO:0007669"/>
    <property type="project" value="TreeGrafter"/>
</dbReference>
<dbReference type="Gene3D" id="3.40.50.300">
    <property type="entry name" value="P-loop containing nucleotide triphosphate hydrolases"/>
    <property type="match status" value="1"/>
</dbReference>
<dbReference type="InterPro" id="IPR014001">
    <property type="entry name" value="Helicase_ATP-bd"/>
</dbReference>
<evidence type="ECO:0000313" key="9">
    <source>
        <dbReference type="EMBL" id="JAP11833.1"/>
    </source>
</evidence>
<dbReference type="PROSITE" id="PS51192">
    <property type="entry name" value="HELICASE_ATP_BIND_1"/>
    <property type="match status" value="1"/>
</dbReference>
<organism evidence="9">
    <name type="scientific">Solanum chacoense</name>
    <name type="common">Chaco potato</name>
    <dbReference type="NCBI Taxonomy" id="4108"/>
    <lineage>
        <taxon>Eukaryota</taxon>
        <taxon>Viridiplantae</taxon>
        <taxon>Streptophyta</taxon>
        <taxon>Embryophyta</taxon>
        <taxon>Tracheophyta</taxon>
        <taxon>Spermatophyta</taxon>
        <taxon>Magnoliopsida</taxon>
        <taxon>eudicotyledons</taxon>
        <taxon>Gunneridae</taxon>
        <taxon>Pentapetalae</taxon>
        <taxon>asterids</taxon>
        <taxon>lamiids</taxon>
        <taxon>Solanales</taxon>
        <taxon>Solanaceae</taxon>
        <taxon>Solanoideae</taxon>
        <taxon>Solaneae</taxon>
        <taxon>Solanum</taxon>
    </lineage>
</organism>
<reference evidence="9" key="1">
    <citation type="submission" date="2015-12" db="EMBL/GenBank/DDBJ databases">
        <title>Gene expression during late stages of embryo sac development: a critical building block for successful pollen-pistil interactions.</title>
        <authorList>
            <person name="Liu Y."/>
            <person name="Joly V."/>
            <person name="Sabar M."/>
            <person name="Matton D.P."/>
        </authorList>
    </citation>
    <scope>NUCLEOTIDE SEQUENCE</scope>
</reference>
<keyword evidence="7" id="KW-1133">Transmembrane helix</keyword>
<name>A0A0V0GVN7_SOLCH</name>
<feature type="transmembrane region" description="Helical" evidence="7">
    <location>
        <begin position="131"/>
        <end position="153"/>
    </location>
</feature>
<keyword evidence="2" id="KW-0547">Nucleotide-binding</keyword>
<keyword evidence="7" id="KW-0472">Membrane</keyword>
<keyword evidence="5" id="KW-0067">ATP-binding</keyword>
<protein>
    <recommendedName>
        <fullName evidence="1">RNA helicase</fullName>
        <ecNumber evidence="1">3.6.4.13</ecNumber>
    </recommendedName>
</protein>
<dbReference type="GO" id="GO:0005524">
    <property type="term" value="F:ATP binding"/>
    <property type="evidence" value="ECO:0007669"/>
    <property type="project" value="UniProtKB-KW"/>
</dbReference>
<comment type="catalytic activity">
    <reaction evidence="6">
        <text>ATP + H2O = ADP + phosphate + H(+)</text>
        <dbReference type="Rhea" id="RHEA:13065"/>
        <dbReference type="ChEBI" id="CHEBI:15377"/>
        <dbReference type="ChEBI" id="CHEBI:15378"/>
        <dbReference type="ChEBI" id="CHEBI:30616"/>
        <dbReference type="ChEBI" id="CHEBI:43474"/>
        <dbReference type="ChEBI" id="CHEBI:456216"/>
        <dbReference type="EC" id="3.6.4.13"/>
    </reaction>
</comment>